<feature type="region of interest" description="Disordered" evidence="1">
    <location>
        <begin position="1"/>
        <end position="21"/>
    </location>
</feature>
<sequence length="517" mass="59760">MSPENRGNQTQPLTTTSTNMTGTDTLAKQLTVNAGEQIQFNASFTITGPVAYETTWYMNGEPMKPDIGAEMILSDRDTRLLISNADPLIHSGTYSCRCRLFEGTETAVYFCADLFHPITKELDLPIGKLLEIQVKIDEETVLKQMENNNKENIQVNWYQNSTLIEPSSTCEMLKINDQFILRSTTNNLQPDKLYNYTCMLRLPENSSMSPAPSITIPVSFHCPTVKELETEFKKCIDKNKATVENNRIFEVKLGEDDAFQLNVPIQHGSHDQDFVVWWTHEDELLTGDHLPSKESEYNCSLELSKQSNEMIAKLSKTPTGLNDCGIYKCWTVSQSLKGNIVGCTNVAVTVRQEEATLSEKSNDKEKEKEAKNLQGDKISMEEEEKKRNAENIFKQEKQDLKKEESEETKRKEEKIVRLRRDEEEASKKQVEEEGKNKEVEETAMKRKQKKDAESKRKEVELRRKEEGIAKMEEEEIDRKRKEEEDAESKRKEEVELRRKEEEIAKMEEEEIERKRKE</sequence>
<evidence type="ECO:0000256" key="1">
    <source>
        <dbReference type="SAM" id="MobiDB-lite"/>
    </source>
</evidence>
<dbReference type="WBParaSite" id="SCUD_0002134601-mRNA-1">
    <property type="protein sequence ID" value="SCUD_0002134601-mRNA-1"/>
    <property type="gene ID" value="SCUD_0002134601"/>
</dbReference>
<feature type="compositionally biased region" description="Polar residues" evidence="1">
    <location>
        <begin position="1"/>
        <end position="13"/>
    </location>
</feature>
<name>A0A183L1Z2_9TREM</name>
<feature type="compositionally biased region" description="Basic and acidic residues" evidence="1">
    <location>
        <begin position="360"/>
        <end position="371"/>
    </location>
</feature>
<dbReference type="SUPFAM" id="SSF48726">
    <property type="entry name" value="Immunoglobulin"/>
    <property type="match status" value="2"/>
</dbReference>
<evidence type="ECO:0000313" key="3">
    <source>
        <dbReference type="EMBL" id="VDP75151.1"/>
    </source>
</evidence>
<feature type="region of interest" description="Disordered" evidence="1">
    <location>
        <begin position="355"/>
        <end position="517"/>
    </location>
</feature>
<dbReference type="InterPro" id="IPR013783">
    <property type="entry name" value="Ig-like_fold"/>
</dbReference>
<dbReference type="Gene3D" id="2.60.40.10">
    <property type="entry name" value="Immunoglobulins"/>
    <property type="match status" value="2"/>
</dbReference>
<evidence type="ECO:0000313" key="4">
    <source>
        <dbReference type="Proteomes" id="UP000279833"/>
    </source>
</evidence>
<gene>
    <name evidence="3" type="ORF">SCUD_LOCUS21343</name>
</gene>
<dbReference type="PROSITE" id="PS50835">
    <property type="entry name" value="IG_LIKE"/>
    <property type="match status" value="1"/>
</dbReference>
<dbReference type="AlphaFoldDB" id="A0A183L1Z2"/>
<dbReference type="InterPro" id="IPR007110">
    <property type="entry name" value="Ig-like_dom"/>
</dbReference>
<dbReference type="STRING" id="6186.A0A183L1Z2"/>
<evidence type="ECO:0000259" key="2">
    <source>
        <dbReference type="PROSITE" id="PS50835"/>
    </source>
</evidence>
<proteinExistence type="predicted"/>
<protein>
    <submittedName>
        <fullName evidence="5">Ig-like domain-containing protein</fullName>
    </submittedName>
</protein>
<organism evidence="5">
    <name type="scientific">Schistosoma curassoni</name>
    <dbReference type="NCBI Taxonomy" id="6186"/>
    <lineage>
        <taxon>Eukaryota</taxon>
        <taxon>Metazoa</taxon>
        <taxon>Spiralia</taxon>
        <taxon>Lophotrochozoa</taxon>
        <taxon>Platyhelminthes</taxon>
        <taxon>Trematoda</taxon>
        <taxon>Digenea</taxon>
        <taxon>Strigeidida</taxon>
        <taxon>Schistosomatoidea</taxon>
        <taxon>Schistosomatidae</taxon>
        <taxon>Schistosoma</taxon>
    </lineage>
</organism>
<dbReference type="CDD" id="cd00096">
    <property type="entry name" value="Ig"/>
    <property type="match status" value="1"/>
</dbReference>
<accession>A0A183L1Z2</accession>
<dbReference type="Proteomes" id="UP000279833">
    <property type="component" value="Unassembled WGS sequence"/>
</dbReference>
<feature type="domain" description="Ig-like" evidence="2">
    <location>
        <begin position="12"/>
        <end position="97"/>
    </location>
</feature>
<keyword evidence="4" id="KW-1185">Reference proteome</keyword>
<reference evidence="5" key="1">
    <citation type="submission" date="2016-06" db="UniProtKB">
        <authorList>
            <consortium name="WormBaseParasite"/>
        </authorList>
    </citation>
    <scope>IDENTIFICATION</scope>
</reference>
<feature type="compositionally biased region" description="Basic and acidic residues" evidence="1">
    <location>
        <begin position="378"/>
        <end position="517"/>
    </location>
</feature>
<reference evidence="3 4" key="2">
    <citation type="submission" date="2018-11" db="EMBL/GenBank/DDBJ databases">
        <authorList>
            <consortium name="Pathogen Informatics"/>
        </authorList>
    </citation>
    <scope>NUCLEOTIDE SEQUENCE [LARGE SCALE GENOMIC DNA]</scope>
    <source>
        <strain evidence="3">Dakar</strain>
        <strain evidence="4">Dakar, Senegal</strain>
    </source>
</reference>
<dbReference type="EMBL" id="UZAK01046347">
    <property type="protein sequence ID" value="VDP75151.1"/>
    <property type="molecule type" value="Genomic_DNA"/>
</dbReference>
<evidence type="ECO:0000313" key="5">
    <source>
        <dbReference type="WBParaSite" id="SCUD_0002134601-mRNA-1"/>
    </source>
</evidence>
<dbReference type="InterPro" id="IPR036179">
    <property type="entry name" value="Ig-like_dom_sf"/>
</dbReference>